<keyword evidence="9" id="KW-0175">Coiled coil</keyword>
<dbReference type="Gene3D" id="3.30.300.160">
    <property type="entry name" value="Type II secretion system, protein E, N-terminal domain"/>
    <property type="match status" value="1"/>
</dbReference>
<dbReference type="SUPFAM" id="SSF160246">
    <property type="entry name" value="EspE N-terminal domain-like"/>
    <property type="match status" value="1"/>
</dbReference>
<feature type="domain" description="Bacterial type II secretion system protein E" evidence="11">
    <location>
        <begin position="416"/>
        <end position="430"/>
    </location>
</feature>
<feature type="coiled-coil region" evidence="9">
    <location>
        <begin position="168"/>
        <end position="195"/>
    </location>
</feature>
<dbReference type="NCBIfam" id="TIGR02533">
    <property type="entry name" value="type_II_gspE"/>
    <property type="match status" value="1"/>
</dbReference>
<dbReference type="PROSITE" id="PS00662">
    <property type="entry name" value="T2SP_E"/>
    <property type="match status" value="1"/>
</dbReference>
<accession>A0ABM7WXY9</accession>
<reference evidence="13" key="1">
    <citation type="journal article" date="2022" name="Int. J. Syst. Evol. Microbiol.">
        <title>Anaeromyxobacter oryzae sp. nov., Anaeromyxobacter diazotrophicus sp. nov. and Anaeromyxobacter paludicola sp. nov., isolated from paddy soils.</title>
        <authorList>
            <person name="Itoh H."/>
            <person name="Xu Z."/>
            <person name="Mise K."/>
            <person name="Masuda Y."/>
            <person name="Ushijima N."/>
            <person name="Hayakawa C."/>
            <person name="Shiratori Y."/>
            <person name="Senoo K."/>
        </authorList>
    </citation>
    <scope>NUCLEOTIDE SEQUENCE [LARGE SCALE GENOMIC DNA]</scope>
    <source>
        <strain evidence="13">Red232</strain>
    </source>
</reference>
<keyword evidence="5" id="KW-0653">Protein transport</keyword>
<dbReference type="Pfam" id="PF05157">
    <property type="entry name" value="MshEN"/>
    <property type="match status" value="1"/>
</dbReference>
<evidence type="ECO:0000256" key="6">
    <source>
        <dbReference type="ARBA" id="ARBA00022967"/>
    </source>
</evidence>
<evidence type="ECO:0000313" key="13">
    <source>
        <dbReference type="Proteomes" id="UP001162891"/>
    </source>
</evidence>
<organism evidence="12 13">
    <name type="scientific">Anaeromyxobacter oryzae</name>
    <dbReference type="NCBI Taxonomy" id="2918170"/>
    <lineage>
        <taxon>Bacteria</taxon>
        <taxon>Pseudomonadati</taxon>
        <taxon>Myxococcota</taxon>
        <taxon>Myxococcia</taxon>
        <taxon>Myxococcales</taxon>
        <taxon>Cystobacterineae</taxon>
        <taxon>Anaeromyxobacteraceae</taxon>
        <taxon>Anaeromyxobacter</taxon>
    </lineage>
</organism>
<dbReference type="InterPro" id="IPR001482">
    <property type="entry name" value="T2SS/T4SS_dom"/>
</dbReference>
<evidence type="ECO:0000256" key="8">
    <source>
        <dbReference type="ARBA" id="ARBA00034006"/>
    </source>
</evidence>
<evidence type="ECO:0000259" key="11">
    <source>
        <dbReference type="PROSITE" id="PS00662"/>
    </source>
</evidence>
<proteinExistence type="inferred from homology"/>
<evidence type="ECO:0000256" key="10">
    <source>
        <dbReference type="SAM" id="MobiDB-lite"/>
    </source>
</evidence>
<dbReference type="InterPro" id="IPR027417">
    <property type="entry name" value="P-loop_NTPase"/>
</dbReference>
<evidence type="ECO:0000256" key="2">
    <source>
        <dbReference type="ARBA" id="ARBA00022448"/>
    </source>
</evidence>
<evidence type="ECO:0000256" key="1">
    <source>
        <dbReference type="ARBA" id="ARBA00006611"/>
    </source>
</evidence>
<gene>
    <name evidence="12" type="primary">gspE_1</name>
    <name evidence="12" type="ORF">AMOR_33380</name>
</gene>
<keyword evidence="13" id="KW-1185">Reference proteome</keyword>
<keyword evidence="2" id="KW-0813">Transport</keyword>
<evidence type="ECO:0000313" key="12">
    <source>
        <dbReference type="EMBL" id="BDG04342.1"/>
    </source>
</evidence>
<dbReference type="EC" id="7.4.2.8" evidence="7"/>
<dbReference type="EMBL" id="AP025591">
    <property type="protein sequence ID" value="BDG04342.1"/>
    <property type="molecule type" value="Genomic_DNA"/>
</dbReference>
<name>A0ABM7WXY9_9BACT</name>
<dbReference type="Pfam" id="PF00437">
    <property type="entry name" value="T2SSE"/>
    <property type="match status" value="1"/>
</dbReference>
<protein>
    <recommendedName>
        <fullName evidence="7">protein-secreting ATPase</fullName>
        <ecNumber evidence="7">7.4.2.8</ecNumber>
    </recommendedName>
</protein>
<dbReference type="Gene3D" id="3.30.450.90">
    <property type="match status" value="1"/>
</dbReference>
<evidence type="ECO:0000256" key="7">
    <source>
        <dbReference type="ARBA" id="ARBA00024382"/>
    </source>
</evidence>
<dbReference type="InterPro" id="IPR007831">
    <property type="entry name" value="T2SS_GspE_N"/>
</dbReference>
<dbReference type="InterPro" id="IPR003593">
    <property type="entry name" value="AAA+_ATPase"/>
</dbReference>
<comment type="catalytic activity">
    <reaction evidence="8">
        <text>ATP + H2O + cellular proteinSide 1 = ADP + phosphate + cellular proteinSide 2.</text>
        <dbReference type="EC" id="7.4.2.8"/>
    </reaction>
</comment>
<dbReference type="Gene3D" id="3.40.50.300">
    <property type="entry name" value="P-loop containing nucleotide triphosphate hydrolases"/>
    <property type="match status" value="1"/>
</dbReference>
<evidence type="ECO:0000256" key="9">
    <source>
        <dbReference type="SAM" id="Coils"/>
    </source>
</evidence>
<dbReference type="InterPro" id="IPR037257">
    <property type="entry name" value="T2SS_E_N_sf"/>
</dbReference>
<dbReference type="Proteomes" id="UP001162891">
    <property type="component" value="Chromosome"/>
</dbReference>
<keyword evidence="6" id="KW-1278">Translocase</keyword>
<dbReference type="SUPFAM" id="SSF52540">
    <property type="entry name" value="P-loop containing nucleoside triphosphate hydrolases"/>
    <property type="match status" value="1"/>
</dbReference>
<keyword evidence="3" id="KW-0547">Nucleotide-binding</keyword>
<comment type="similarity">
    <text evidence="1">Belongs to the GSP E family.</text>
</comment>
<keyword evidence="4" id="KW-0067">ATP-binding</keyword>
<dbReference type="SMART" id="SM00382">
    <property type="entry name" value="AAA"/>
    <property type="match status" value="1"/>
</dbReference>
<dbReference type="PANTHER" id="PTHR30258:SF2">
    <property type="entry name" value="COMG OPERON PROTEIN 1"/>
    <property type="match status" value="1"/>
</dbReference>
<evidence type="ECO:0000256" key="4">
    <source>
        <dbReference type="ARBA" id="ARBA00022840"/>
    </source>
</evidence>
<dbReference type="RefSeq" id="WP_248352702.1">
    <property type="nucleotide sequence ID" value="NZ_AP025591.1"/>
</dbReference>
<sequence length="605" mass="65536">MANDAQTEILPLTPEAPPPRERTAAVANAPAWLCGRPLGEILVETVKLAPGRVEEALALQKGEHAGARLGEILVRMKAATEEDVLRALAIQLDLPFVDRIDVEAIPAELAAKVPIHFARQARVLPLGLQGDVVRVSVVDPLDTAAQDSLSMLLGAPVAPEVTPAQVVVDAINALYDRAADEHEKLMEDLETEDLESVAHELEEPTDLLDADDEAPIIRLVNSLMFRAVKERASDIHINPEEKDISVRYRVDGVLREVIRPPKRFQASIASRIKIMGGLNIAEKRLPQDGRIRIKIAGKDVDIRLSTVPTAHGERIVMRLLDKSNVVLDLGTLGFEDWQRKIMDGLITRSHGIVLVTGPTGSGKTTTLYGALAQINSPDLNILTIEDPVEIPLRGVGQVQVNPKIDLTFASGLRSFLRQDPDVIMVGEIRDLETAEIAIQASLTGHLVLSTVHTNDAAGAITRLVDMGVQPFLVASSLVGVLAQRLVRVLCPDCKKPYVPTKEERETIGLTDAILKKAGNPSHIYKAVGCPSCGGNGYQGRTGIYELMLVDDDVRPLILKSVDATTIKRAAVERGMVTLMEHGAYKVARGITTAAEVLSVTAEDIR</sequence>
<dbReference type="PANTHER" id="PTHR30258">
    <property type="entry name" value="TYPE II SECRETION SYSTEM PROTEIN GSPE-RELATED"/>
    <property type="match status" value="1"/>
</dbReference>
<dbReference type="InterPro" id="IPR013369">
    <property type="entry name" value="T2SS_GspE"/>
</dbReference>
<dbReference type="CDD" id="cd01129">
    <property type="entry name" value="PulE-GspE-like"/>
    <property type="match status" value="1"/>
</dbReference>
<feature type="region of interest" description="Disordered" evidence="10">
    <location>
        <begin position="1"/>
        <end position="20"/>
    </location>
</feature>
<evidence type="ECO:0000256" key="5">
    <source>
        <dbReference type="ARBA" id="ARBA00022927"/>
    </source>
</evidence>
<evidence type="ECO:0000256" key="3">
    <source>
        <dbReference type="ARBA" id="ARBA00022741"/>
    </source>
</evidence>